<proteinExistence type="predicted"/>
<dbReference type="RefSeq" id="WP_131942970.1">
    <property type="nucleotide sequence ID" value="NZ_BAAAMX010000037.1"/>
</dbReference>
<gene>
    <name evidence="3" type="ORF">E1284_27085</name>
</gene>
<dbReference type="Proteomes" id="UP000295431">
    <property type="component" value="Unassembled WGS sequence"/>
</dbReference>
<feature type="transmembrane region" description="Helical" evidence="1">
    <location>
        <begin position="381"/>
        <end position="402"/>
    </location>
</feature>
<feature type="transmembrane region" description="Helical" evidence="1">
    <location>
        <begin position="455"/>
        <end position="478"/>
    </location>
</feature>
<keyword evidence="1" id="KW-0472">Membrane</keyword>
<keyword evidence="1" id="KW-1133">Transmembrane helix</keyword>
<feature type="transmembrane region" description="Helical" evidence="1">
    <location>
        <begin position="299"/>
        <end position="320"/>
    </location>
</feature>
<feature type="transmembrane region" description="Helical" evidence="1">
    <location>
        <begin position="202"/>
        <end position="223"/>
    </location>
</feature>
<accession>A0A4V2XLT9</accession>
<name>A0A4V2XLT9_9ACTN</name>
<feature type="signal peptide" evidence="2">
    <location>
        <begin position="1"/>
        <end position="21"/>
    </location>
</feature>
<feature type="transmembrane region" description="Helical" evidence="1">
    <location>
        <begin position="269"/>
        <end position="287"/>
    </location>
</feature>
<dbReference type="EMBL" id="SMJW01000165">
    <property type="protein sequence ID" value="TDC11726.1"/>
    <property type="molecule type" value="Genomic_DNA"/>
</dbReference>
<evidence type="ECO:0000256" key="2">
    <source>
        <dbReference type="SAM" id="SignalP"/>
    </source>
</evidence>
<evidence type="ECO:0000256" key="1">
    <source>
        <dbReference type="SAM" id="Phobius"/>
    </source>
</evidence>
<reference evidence="3 4" key="1">
    <citation type="submission" date="2019-03" db="EMBL/GenBank/DDBJ databases">
        <title>Draft genome sequences of novel Actinobacteria.</title>
        <authorList>
            <person name="Sahin N."/>
            <person name="Ay H."/>
            <person name="Saygin H."/>
        </authorList>
    </citation>
    <scope>NUCLEOTIDE SEQUENCE [LARGE SCALE GENOMIC DNA]</scope>
    <source>
        <strain evidence="3 4">DSM 45347</strain>
    </source>
</reference>
<dbReference type="AlphaFoldDB" id="A0A4V2XLT9"/>
<protein>
    <recommendedName>
        <fullName evidence="5">MFS transporter</fullName>
    </recommendedName>
</protein>
<feature type="transmembrane region" description="Helical" evidence="1">
    <location>
        <begin position="75"/>
        <end position="95"/>
    </location>
</feature>
<feature type="chain" id="PRO_5020681601" description="MFS transporter" evidence="2">
    <location>
        <begin position="22"/>
        <end position="490"/>
    </location>
</feature>
<sequence length="490" mass="47192">MSTSAASSSAISGSSASAAGAAERPGTGEAAGRRLAALGALLLTGTAVPTAVLTVPDAAVNVVPAAADALGLGDSGAAGLLRATGLSLPALLLAVPPGAAAARRFPAWTVLAAGLALLLAGLGAARLADSVALAGTVRVVQGAGAGIVLPASLVLVRERGDRALTAAWAGVLAGMLVLAVPLALRAVPPPAAGADTPDWRAALAPCPWLAVAAAGAALARPLLRGRAPWALPAARRSERGQLLLPLLPVAGFAFLAVVAAGAWSPGARLLVAGLAVPALIGLAVTGGRDAPAGSPHGCALVMIAVGLLTYPVAGPLAGLAATAHARGAGPPLLPFAVAAAAAVAGALAATRAPARGTVRTGLVLMVPALPLGLTADPGDPWTLLAPLAPLGAGAGLALAASLRDAEPGAALFGLTLCFPAVLTGQLAVLSLQAARLRRARPVTEAQQVHALLAGFQSWLVVAGMVAVLLAAAAAALGAGRRNATSGARAG</sequence>
<organism evidence="3 4">
    <name type="scientific">Actinomadura bangladeshensis</name>
    <dbReference type="NCBI Taxonomy" id="453573"/>
    <lineage>
        <taxon>Bacteria</taxon>
        <taxon>Bacillati</taxon>
        <taxon>Actinomycetota</taxon>
        <taxon>Actinomycetes</taxon>
        <taxon>Streptosporangiales</taxon>
        <taxon>Thermomonosporaceae</taxon>
        <taxon>Actinomadura</taxon>
    </lineage>
</organism>
<keyword evidence="1" id="KW-0812">Transmembrane</keyword>
<feature type="transmembrane region" description="Helical" evidence="1">
    <location>
        <begin position="139"/>
        <end position="156"/>
    </location>
</feature>
<evidence type="ECO:0000313" key="3">
    <source>
        <dbReference type="EMBL" id="TDC11726.1"/>
    </source>
</evidence>
<feature type="transmembrane region" description="Helical" evidence="1">
    <location>
        <begin position="356"/>
        <end position="375"/>
    </location>
</feature>
<feature type="transmembrane region" description="Helical" evidence="1">
    <location>
        <begin position="409"/>
        <end position="435"/>
    </location>
</feature>
<keyword evidence="2" id="KW-0732">Signal</keyword>
<feature type="transmembrane region" description="Helical" evidence="1">
    <location>
        <begin position="332"/>
        <end position="349"/>
    </location>
</feature>
<feature type="transmembrane region" description="Helical" evidence="1">
    <location>
        <begin position="35"/>
        <end position="55"/>
    </location>
</feature>
<evidence type="ECO:0000313" key="4">
    <source>
        <dbReference type="Proteomes" id="UP000295431"/>
    </source>
</evidence>
<feature type="transmembrane region" description="Helical" evidence="1">
    <location>
        <begin position="163"/>
        <end position="182"/>
    </location>
</feature>
<dbReference type="OrthoDB" id="3472778at2"/>
<comment type="caution">
    <text evidence="3">The sequence shown here is derived from an EMBL/GenBank/DDBJ whole genome shotgun (WGS) entry which is preliminary data.</text>
</comment>
<feature type="transmembrane region" description="Helical" evidence="1">
    <location>
        <begin position="243"/>
        <end position="263"/>
    </location>
</feature>
<keyword evidence="4" id="KW-1185">Reference proteome</keyword>
<evidence type="ECO:0008006" key="5">
    <source>
        <dbReference type="Google" id="ProtNLM"/>
    </source>
</evidence>
<feature type="transmembrane region" description="Helical" evidence="1">
    <location>
        <begin position="107"/>
        <end position="127"/>
    </location>
</feature>